<dbReference type="PANTHER" id="PTHR30106">
    <property type="entry name" value="INNER MEMBRANE PROTEIN YEIH-RELATED"/>
    <property type="match status" value="1"/>
</dbReference>
<accession>A0ABS2MRY9</accession>
<comment type="subcellular location">
    <subcellularLocation>
        <location evidence="1">Cell membrane</location>
        <topology evidence="1">Multi-pass membrane protein</topology>
    </subcellularLocation>
</comment>
<comment type="caution">
    <text evidence="8">The sequence shown here is derived from an EMBL/GenBank/DDBJ whole genome shotgun (WGS) entry which is preliminary data.</text>
</comment>
<feature type="transmembrane region" description="Helical" evidence="7">
    <location>
        <begin position="7"/>
        <end position="25"/>
    </location>
</feature>
<evidence type="ECO:0000256" key="2">
    <source>
        <dbReference type="ARBA" id="ARBA00007977"/>
    </source>
</evidence>
<comment type="similarity">
    <text evidence="2">Belongs to the UPF0324 family.</text>
</comment>
<evidence type="ECO:0000256" key="4">
    <source>
        <dbReference type="ARBA" id="ARBA00022692"/>
    </source>
</evidence>
<dbReference type="Pfam" id="PF03601">
    <property type="entry name" value="Cons_hypoth698"/>
    <property type="match status" value="1"/>
</dbReference>
<feature type="transmembrane region" description="Helical" evidence="7">
    <location>
        <begin position="179"/>
        <end position="198"/>
    </location>
</feature>
<sequence length="325" mass="34863">MKKYISGLILVSIIAITATVLGDWLMKWFQLEALTIAIIIGMLVRNTLSLPESLNPGIKFALKKLLIYGIVLLGFKLNFDAIMSLGWSVILWIVLYMIFVFFMVYVLNKRFQMGTKLATLIGVGSSVCGAAAVIALAPSIEADEEDAVIAVSIVSFLGAIGVVVYAMVASTTQITDAQFGVWSGMTLHGVAHALAGAFSKSSLAGEIGTFVKMTRVLMLVPVSLILGTFFAGEKTTQKRAKVPAYVWLFILMGALNATGIVPIRFQEVAKTLSDVFILMAMTAMGLGVNFRDIKGKGGKAVVFGLVLFGITSSIAFVMIAKGWVI</sequence>
<organism evidence="8 9">
    <name type="scientific">Fusibacter tunisiensis</name>
    <dbReference type="NCBI Taxonomy" id="1008308"/>
    <lineage>
        <taxon>Bacteria</taxon>
        <taxon>Bacillati</taxon>
        <taxon>Bacillota</taxon>
        <taxon>Clostridia</taxon>
        <taxon>Eubacteriales</taxon>
        <taxon>Eubacteriales Family XII. Incertae Sedis</taxon>
        <taxon>Fusibacter</taxon>
    </lineage>
</organism>
<evidence type="ECO:0000256" key="1">
    <source>
        <dbReference type="ARBA" id="ARBA00004651"/>
    </source>
</evidence>
<evidence type="ECO:0000313" key="9">
    <source>
        <dbReference type="Proteomes" id="UP000767854"/>
    </source>
</evidence>
<feature type="transmembrane region" description="Helical" evidence="7">
    <location>
        <begin position="244"/>
        <end position="265"/>
    </location>
</feature>
<protein>
    <submittedName>
        <fullName evidence="8">Integral membrane protein (TIGR00698 family)</fullName>
    </submittedName>
</protein>
<evidence type="ECO:0000256" key="6">
    <source>
        <dbReference type="ARBA" id="ARBA00023136"/>
    </source>
</evidence>
<dbReference type="Proteomes" id="UP000767854">
    <property type="component" value="Unassembled WGS sequence"/>
</dbReference>
<proteinExistence type="inferred from homology"/>
<keyword evidence="6 7" id="KW-0472">Membrane</keyword>
<evidence type="ECO:0000313" key="8">
    <source>
        <dbReference type="EMBL" id="MBM7562162.1"/>
    </source>
</evidence>
<evidence type="ECO:0000256" key="7">
    <source>
        <dbReference type="SAM" id="Phobius"/>
    </source>
</evidence>
<keyword evidence="3" id="KW-1003">Cell membrane</keyword>
<dbReference type="EMBL" id="JAFBDT010000013">
    <property type="protein sequence ID" value="MBM7562162.1"/>
    <property type="molecule type" value="Genomic_DNA"/>
</dbReference>
<keyword evidence="4 7" id="KW-0812">Transmembrane</keyword>
<feature type="transmembrane region" description="Helical" evidence="7">
    <location>
        <begin position="117"/>
        <end position="137"/>
    </location>
</feature>
<keyword evidence="5 7" id="KW-1133">Transmembrane helix</keyword>
<feature type="transmembrane region" description="Helical" evidence="7">
    <location>
        <begin position="271"/>
        <end position="288"/>
    </location>
</feature>
<feature type="transmembrane region" description="Helical" evidence="7">
    <location>
        <begin position="85"/>
        <end position="105"/>
    </location>
</feature>
<feature type="transmembrane region" description="Helical" evidence="7">
    <location>
        <begin position="210"/>
        <end position="232"/>
    </location>
</feature>
<evidence type="ECO:0000256" key="3">
    <source>
        <dbReference type="ARBA" id="ARBA00022475"/>
    </source>
</evidence>
<keyword evidence="9" id="KW-1185">Reference proteome</keyword>
<dbReference type="InterPro" id="IPR018383">
    <property type="entry name" value="UPF0324_pro"/>
</dbReference>
<dbReference type="RefSeq" id="WP_204664307.1">
    <property type="nucleotide sequence ID" value="NZ_JAFBDT010000013.1"/>
</dbReference>
<evidence type="ECO:0000256" key="5">
    <source>
        <dbReference type="ARBA" id="ARBA00022989"/>
    </source>
</evidence>
<feature type="transmembrane region" description="Helical" evidence="7">
    <location>
        <begin position="149"/>
        <end position="167"/>
    </location>
</feature>
<gene>
    <name evidence="8" type="ORF">JOC49_001705</name>
</gene>
<reference evidence="8 9" key="1">
    <citation type="submission" date="2021-01" db="EMBL/GenBank/DDBJ databases">
        <title>Genomic Encyclopedia of Type Strains, Phase IV (KMG-IV): sequencing the most valuable type-strain genomes for metagenomic binning, comparative biology and taxonomic classification.</title>
        <authorList>
            <person name="Goeker M."/>
        </authorList>
    </citation>
    <scope>NUCLEOTIDE SEQUENCE [LARGE SCALE GENOMIC DNA]</scope>
    <source>
        <strain evidence="8 9">DSM 24436</strain>
    </source>
</reference>
<name>A0ABS2MRY9_9FIRM</name>
<dbReference type="PANTHER" id="PTHR30106:SF2">
    <property type="entry name" value="UPF0324 INNER MEMBRANE PROTEIN YEIH"/>
    <property type="match status" value="1"/>
</dbReference>
<feature type="transmembrane region" description="Helical" evidence="7">
    <location>
        <begin position="300"/>
        <end position="320"/>
    </location>
</feature>